<dbReference type="OrthoDB" id="2454446at2"/>
<evidence type="ECO:0008006" key="3">
    <source>
        <dbReference type="Google" id="ProtNLM"/>
    </source>
</evidence>
<keyword evidence="2" id="KW-1185">Reference proteome</keyword>
<name>A0A1H8BJ87_9BACI</name>
<dbReference type="Proteomes" id="UP000198553">
    <property type="component" value="Unassembled WGS sequence"/>
</dbReference>
<dbReference type="STRING" id="930146.SAMN05192533_10649"/>
<evidence type="ECO:0000313" key="2">
    <source>
        <dbReference type="Proteomes" id="UP000198553"/>
    </source>
</evidence>
<reference evidence="2" key="1">
    <citation type="submission" date="2016-10" db="EMBL/GenBank/DDBJ databases">
        <authorList>
            <person name="Varghese N."/>
            <person name="Submissions S."/>
        </authorList>
    </citation>
    <scope>NUCLEOTIDE SEQUENCE [LARGE SCALE GENOMIC DNA]</scope>
    <source>
        <strain evidence="2">B48,IBRC-M 10115,DSM 25386,CECT 8001</strain>
    </source>
</reference>
<dbReference type="RefSeq" id="WP_090744403.1">
    <property type="nucleotide sequence ID" value="NZ_FOBW01000006.1"/>
</dbReference>
<dbReference type="Pfam" id="PF10782">
    <property type="entry name" value="zf-C2HCIx2C"/>
    <property type="match status" value="1"/>
</dbReference>
<dbReference type="InterPro" id="IPR019718">
    <property type="entry name" value="DUF2602"/>
</dbReference>
<gene>
    <name evidence="1" type="ORF">SAMN05192533_10649</name>
</gene>
<proteinExistence type="predicted"/>
<protein>
    <recommendedName>
        <fullName evidence="3">Zinc-finger domain-containing protein</fullName>
    </recommendedName>
</protein>
<dbReference type="AlphaFoldDB" id="A0A1H8BJ87"/>
<dbReference type="EMBL" id="FOBW01000006">
    <property type="protein sequence ID" value="SEM82549.1"/>
    <property type="molecule type" value="Genomic_DNA"/>
</dbReference>
<evidence type="ECO:0000313" key="1">
    <source>
        <dbReference type="EMBL" id="SEM82549.1"/>
    </source>
</evidence>
<sequence>MSRKQVLADMEALMDTYCTGCFLKRQNKKDHGKRYAHRFCISQCTVGEKLKACGTKLSVQNTK</sequence>
<accession>A0A1H8BJ87</accession>
<organism evidence="1 2">
    <name type="scientific">Mesobacillus persicus</name>
    <dbReference type="NCBI Taxonomy" id="930146"/>
    <lineage>
        <taxon>Bacteria</taxon>
        <taxon>Bacillati</taxon>
        <taxon>Bacillota</taxon>
        <taxon>Bacilli</taxon>
        <taxon>Bacillales</taxon>
        <taxon>Bacillaceae</taxon>
        <taxon>Mesobacillus</taxon>
    </lineage>
</organism>